<evidence type="ECO:0000256" key="1">
    <source>
        <dbReference type="SAM" id="MobiDB-lite"/>
    </source>
</evidence>
<organism evidence="2 3">
    <name type="scientific">Dissophora globulifera</name>
    <dbReference type="NCBI Taxonomy" id="979702"/>
    <lineage>
        <taxon>Eukaryota</taxon>
        <taxon>Fungi</taxon>
        <taxon>Fungi incertae sedis</taxon>
        <taxon>Mucoromycota</taxon>
        <taxon>Mortierellomycotina</taxon>
        <taxon>Mortierellomycetes</taxon>
        <taxon>Mortierellales</taxon>
        <taxon>Mortierellaceae</taxon>
        <taxon>Dissophora</taxon>
    </lineage>
</organism>
<reference evidence="2" key="1">
    <citation type="journal article" date="2020" name="Fungal Divers.">
        <title>Resolving the Mortierellaceae phylogeny through synthesis of multi-gene phylogenetics and phylogenomics.</title>
        <authorList>
            <person name="Vandepol N."/>
            <person name="Liber J."/>
            <person name="Desiro A."/>
            <person name="Na H."/>
            <person name="Kennedy M."/>
            <person name="Barry K."/>
            <person name="Grigoriev I.V."/>
            <person name="Miller A.N."/>
            <person name="O'Donnell K."/>
            <person name="Stajich J.E."/>
            <person name="Bonito G."/>
        </authorList>
    </citation>
    <scope>NUCLEOTIDE SEQUENCE</scope>
    <source>
        <strain evidence="2">REB-010B</strain>
    </source>
</reference>
<sequence>MTHDVVVVSVSHSRYISNEPSHTYVNASARKVFAIPELVQHLASYLGKKELSSCIRVCSAFALQFAPLIWQNIKLKEVDLAPLFLSKVQRQLVYRNLHLILRLKSSARDIKRLVELLATENDDDAEAPCPSNDWHALCNLREIDLNINQAEGALEAFLLIERNTNLKKWIVRSDTPLSVEIAQRFLDVLQGSKYLVSLEWRGKLDLYLYLRAVLQHLPKHLKVVRIYHRDTGTIELAQMWEWDMIKAWPEHSCLREISLSVDMRGQEDVFFKLLEGNRPDTLERVIIPRMQEDGIQPFFELLADFRKLTTIDLGVQEGTIDTKSANAVLGLQHVKSFSADVYIVHSMEFVRKLISQWESTLRSLRLGRKLGVDLASIQLIMVKCSRLKVLDILTELQGCDKVPWSSGWDRLVPEIHMGVVANGKHTSVDWGCLKLERFNLIFINQEMVDGEVLTQLRKSKQLTIAAGIKRAYQQLGRLHQLRELNIGWVVGRISPISTYMDLSLESGLHCLKGLSELRRIYLGYMQQIGIGREELDWVGVHWQKLEQVRDLSKRPSLRSIMDRQHFAGPIFDWERSVEEEGSDGEEDEADGTESHVAASGELIRIDQWLRSQRPDLWVS</sequence>
<dbReference type="InterPro" id="IPR032675">
    <property type="entry name" value="LRR_dom_sf"/>
</dbReference>
<dbReference type="SUPFAM" id="SSF52047">
    <property type="entry name" value="RNI-like"/>
    <property type="match status" value="1"/>
</dbReference>
<feature type="compositionally biased region" description="Acidic residues" evidence="1">
    <location>
        <begin position="579"/>
        <end position="591"/>
    </location>
</feature>
<dbReference type="OrthoDB" id="2339315at2759"/>
<dbReference type="Proteomes" id="UP000738325">
    <property type="component" value="Unassembled WGS sequence"/>
</dbReference>
<proteinExistence type="predicted"/>
<feature type="region of interest" description="Disordered" evidence="1">
    <location>
        <begin position="577"/>
        <end position="598"/>
    </location>
</feature>
<accession>A0A9P6UTZ6</accession>
<dbReference type="EMBL" id="JAAAIP010000337">
    <property type="protein sequence ID" value="KAG0319125.1"/>
    <property type="molecule type" value="Genomic_DNA"/>
</dbReference>
<evidence type="ECO:0000313" key="3">
    <source>
        <dbReference type="Proteomes" id="UP000738325"/>
    </source>
</evidence>
<dbReference type="Gene3D" id="3.80.10.10">
    <property type="entry name" value="Ribonuclease Inhibitor"/>
    <property type="match status" value="1"/>
</dbReference>
<evidence type="ECO:0000313" key="2">
    <source>
        <dbReference type="EMBL" id="KAG0319125.1"/>
    </source>
</evidence>
<dbReference type="AlphaFoldDB" id="A0A9P6UTZ6"/>
<protein>
    <recommendedName>
        <fullName evidence="4">F-box domain-containing protein</fullName>
    </recommendedName>
</protein>
<evidence type="ECO:0008006" key="4">
    <source>
        <dbReference type="Google" id="ProtNLM"/>
    </source>
</evidence>
<gene>
    <name evidence="2" type="ORF">BGZ99_005270</name>
</gene>
<name>A0A9P6UTZ6_9FUNG</name>
<keyword evidence="3" id="KW-1185">Reference proteome</keyword>
<comment type="caution">
    <text evidence="2">The sequence shown here is derived from an EMBL/GenBank/DDBJ whole genome shotgun (WGS) entry which is preliminary data.</text>
</comment>